<dbReference type="InterPro" id="IPR046739">
    <property type="entry name" value="DUF6789"/>
</dbReference>
<feature type="transmembrane region" description="Helical" evidence="1">
    <location>
        <begin position="106"/>
        <end position="131"/>
    </location>
</feature>
<evidence type="ECO:0000313" key="2">
    <source>
        <dbReference type="EMBL" id="MDS0260761.1"/>
    </source>
</evidence>
<dbReference type="Pfam" id="PF20587">
    <property type="entry name" value="DUF6789"/>
    <property type="match status" value="1"/>
</dbReference>
<gene>
    <name evidence="2" type="ORF">NDI56_15240</name>
</gene>
<organism evidence="2 3">
    <name type="scientific">Haloarcula saliterrae</name>
    <dbReference type="NCBI Taxonomy" id="2950534"/>
    <lineage>
        <taxon>Archaea</taxon>
        <taxon>Methanobacteriati</taxon>
        <taxon>Methanobacteriota</taxon>
        <taxon>Stenosarchaea group</taxon>
        <taxon>Halobacteria</taxon>
        <taxon>Halobacteriales</taxon>
        <taxon>Haloarculaceae</taxon>
        <taxon>Haloarcula</taxon>
    </lineage>
</organism>
<comment type="caution">
    <text evidence="2">The sequence shown here is derived from an EMBL/GenBank/DDBJ whole genome shotgun (WGS) entry which is preliminary data.</text>
</comment>
<dbReference type="RefSeq" id="WP_310920511.1">
    <property type="nucleotide sequence ID" value="NZ_JAMQON010000004.1"/>
</dbReference>
<feature type="transmembrane region" description="Helical" evidence="1">
    <location>
        <begin position="81"/>
        <end position="100"/>
    </location>
</feature>
<dbReference type="Proteomes" id="UP001259659">
    <property type="component" value="Unassembled WGS sequence"/>
</dbReference>
<keyword evidence="1" id="KW-0472">Membrane</keyword>
<feature type="transmembrane region" description="Helical" evidence="1">
    <location>
        <begin position="49"/>
        <end position="69"/>
    </location>
</feature>
<evidence type="ECO:0000256" key="1">
    <source>
        <dbReference type="SAM" id="Phobius"/>
    </source>
</evidence>
<accession>A0ABU2FG12</accession>
<keyword evidence="3" id="KW-1185">Reference proteome</keyword>
<reference evidence="2 3" key="1">
    <citation type="submission" date="2022-06" db="EMBL/GenBank/DDBJ databases">
        <title>Haloarcula sp. a new haloarchaeum isolate from saline soil.</title>
        <authorList>
            <person name="Strakova D."/>
            <person name="Galisteo C."/>
            <person name="Sanchez-Porro C."/>
            <person name="Ventosa A."/>
        </authorList>
    </citation>
    <scope>NUCLEOTIDE SEQUENCE [LARGE SCALE GENOMIC DNA]</scope>
    <source>
        <strain evidence="2 3">S1CR25-12</strain>
    </source>
</reference>
<evidence type="ECO:0000313" key="3">
    <source>
        <dbReference type="Proteomes" id="UP001259659"/>
    </source>
</evidence>
<sequence>MNKTLSAVLGGFVGTSAMSVILAIAEVEARYALGVFDAIARFVRVPGNPVLGFVIYALVGTAVWPLLFLSLERYVPLELDPAVAGMFMGVVLWLAFAVVGRGDSSGVALVIYVVFTLAAHLVYGFSMGAVYGQLSNHVSLRDDAVSDLP</sequence>
<proteinExistence type="predicted"/>
<keyword evidence="1" id="KW-0812">Transmembrane</keyword>
<dbReference type="EMBL" id="JAMQON010000004">
    <property type="protein sequence ID" value="MDS0260761.1"/>
    <property type="molecule type" value="Genomic_DNA"/>
</dbReference>
<protein>
    <submittedName>
        <fullName evidence="2">Uncharacterized protein</fullName>
    </submittedName>
</protein>
<name>A0ABU2FG12_9EURY</name>
<keyword evidence="1" id="KW-1133">Transmembrane helix</keyword>